<dbReference type="EMBL" id="BGPR01000412">
    <property type="protein sequence ID" value="GBM18805.1"/>
    <property type="molecule type" value="Genomic_DNA"/>
</dbReference>
<organism evidence="1 2">
    <name type="scientific">Araneus ventricosus</name>
    <name type="common">Orbweaver spider</name>
    <name type="synonym">Epeira ventricosa</name>
    <dbReference type="NCBI Taxonomy" id="182803"/>
    <lineage>
        <taxon>Eukaryota</taxon>
        <taxon>Metazoa</taxon>
        <taxon>Ecdysozoa</taxon>
        <taxon>Arthropoda</taxon>
        <taxon>Chelicerata</taxon>
        <taxon>Arachnida</taxon>
        <taxon>Araneae</taxon>
        <taxon>Araneomorphae</taxon>
        <taxon>Entelegynae</taxon>
        <taxon>Araneoidea</taxon>
        <taxon>Araneidae</taxon>
        <taxon>Araneus</taxon>
    </lineage>
</organism>
<name>A0A4Y2DT79_ARAVE</name>
<comment type="caution">
    <text evidence="1">The sequence shown here is derived from an EMBL/GenBank/DDBJ whole genome shotgun (WGS) entry which is preliminary data.</text>
</comment>
<gene>
    <name evidence="1" type="ORF">AVEN_203088_1</name>
</gene>
<sequence>MNRFTNAEFADIHSMYDFVNRNEIAAVKMYRERFPSRLLPNPRMFAHVHQNLSEHESFPVPMLDTSCFYEDELNLVVSSHGPPYRPIYLLFTFFWFVLKAMMYETPLDSDLNPWWHESLLP</sequence>
<dbReference type="AlphaFoldDB" id="A0A4Y2DT79"/>
<accession>A0A4Y2DT79</accession>
<reference evidence="1 2" key="1">
    <citation type="journal article" date="2019" name="Sci. Rep.">
        <title>Orb-weaving spider Araneus ventricosus genome elucidates the spidroin gene catalogue.</title>
        <authorList>
            <person name="Kono N."/>
            <person name="Nakamura H."/>
            <person name="Ohtoshi R."/>
            <person name="Moran D.A.P."/>
            <person name="Shinohara A."/>
            <person name="Yoshida Y."/>
            <person name="Fujiwara M."/>
            <person name="Mori M."/>
            <person name="Tomita M."/>
            <person name="Arakawa K."/>
        </authorList>
    </citation>
    <scope>NUCLEOTIDE SEQUENCE [LARGE SCALE GENOMIC DNA]</scope>
</reference>
<evidence type="ECO:0000313" key="1">
    <source>
        <dbReference type="EMBL" id="GBM18805.1"/>
    </source>
</evidence>
<dbReference type="Proteomes" id="UP000499080">
    <property type="component" value="Unassembled WGS sequence"/>
</dbReference>
<keyword evidence="2" id="KW-1185">Reference proteome</keyword>
<evidence type="ECO:0008006" key="3">
    <source>
        <dbReference type="Google" id="ProtNLM"/>
    </source>
</evidence>
<proteinExistence type="predicted"/>
<protein>
    <recommendedName>
        <fullName evidence="3">DUF4817 domain-containing protein</fullName>
    </recommendedName>
</protein>
<evidence type="ECO:0000313" key="2">
    <source>
        <dbReference type="Proteomes" id="UP000499080"/>
    </source>
</evidence>